<protein>
    <submittedName>
        <fullName evidence="2">DMSO/TMAO reductase YedYZ molybdopterin-dependent catalytic subunit</fullName>
    </submittedName>
</protein>
<evidence type="ECO:0000313" key="2">
    <source>
        <dbReference type="EMBL" id="MBB5343986.1"/>
    </source>
</evidence>
<proteinExistence type="predicted"/>
<sequence length="252" mass="27409">MTPISRRKLITSGLAATAGVSGLAVASHLSRRFGLIPPDCAGPYGLGTTLTYAAQRLITTHSLAREFPRGMISKMPFANAIAPPNDAFKAHQASGFANWKLDVEGMVAHPTSFSLSDLRSMPLRSQITEVACEEGWSYIAEWIGTPLIDVLHSAGILPQARYIVYHSIDADWWDSIDMADALHPQTLLTWGMNDGDLPVSFGGPLRLRVPRQLGYKSVKFIQRITATDSLKGFGKGLGSSEPEFGYSWYAGI</sequence>
<gene>
    <name evidence="2" type="ORF">HDF10_001965</name>
</gene>
<feature type="domain" description="Oxidoreductase molybdopterin-binding" evidence="1">
    <location>
        <begin position="97"/>
        <end position="228"/>
    </location>
</feature>
<dbReference type="AlphaFoldDB" id="A0A7W8J9J1"/>
<evidence type="ECO:0000259" key="1">
    <source>
        <dbReference type="Pfam" id="PF00174"/>
    </source>
</evidence>
<dbReference type="Proteomes" id="UP000569092">
    <property type="component" value="Unassembled WGS sequence"/>
</dbReference>
<evidence type="ECO:0000313" key="3">
    <source>
        <dbReference type="Proteomes" id="UP000569092"/>
    </source>
</evidence>
<accession>A0A7W8J9J1</accession>
<dbReference type="PANTHER" id="PTHR43032">
    <property type="entry name" value="PROTEIN-METHIONINE-SULFOXIDE REDUCTASE"/>
    <property type="match status" value="1"/>
</dbReference>
<dbReference type="Pfam" id="PF00174">
    <property type="entry name" value="Oxidored_molyb"/>
    <property type="match status" value="1"/>
</dbReference>
<name>A0A7W8J9J1_9BACT</name>
<organism evidence="2 3">
    <name type="scientific">Tunturiibacter lichenicola</name>
    <dbReference type="NCBI Taxonomy" id="2051959"/>
    <lineage>
        <taxon>Bacteria</taxon>
        <taxon>Pseudomonadati</taxon>
        <taxon>Acidobacteriota</taxon>
        <taxon>Terriglobia</taxon>
        <taxon>Terriglobales</taxon>
        <taxon>Acidobacteriaceae</taxon>
        <taxon>Tunturiibacter</taxon>
    </lineage>
</organism>
<dbReference type="InterPro" id="IPR000572">
    <property type="entry name" value="OxRdtase_Mopterin-bd_dom"/>
</dbReference>
<reference evidence="2 3" key="1">
    <citation type="submission" date="2020-08" db="EMBL/GenBank/DDBJ databases">
        <title>Genomic Encyclopedia of Type Strains, Phase IV (KMG-V): Genome sequencing to study the core and pangenomes of soil and plant-associated prokaryotes.</title>
        <authorList>
            <person name="Whitman W."/>
        </authorList>
    </citation>
    <scope>NUCLEOTIDE SEQUENCE [LARGE SCALE GENOMIC DNA]</scope>
    <source>
        <strain evidence="2 3">M8US30</strain>
    </source>
</reference>
<dbReference type="InterPro" id="IPR036374">
    <property type="entry name" value="OxRdtase_Mopterin-bd_sf"/>
</dbReference>
<comment type="caution">
    <text evidence="2">The sequence shown here is derived from an EMBL/GenBank/DDBJ whole genome shotgun (WGS) entry which is preliminary data.</text>
</comment>
<dbReference type="Gene3D" id="3.90.420.10">
    <property type="entry name" value="Oxidoreductase, molybdopterin-binding domain"/>
    <property type="match status" value="1"/>
</dbReference>
<dbReference type="EMBL" id="JACHDZ010000003">
    <property type="protein sequence ID" value="MBB5343986.1"/>
    <property type="molecule type" value="Genomic_DNA"/>
</dbReference>
<dbReference type="SUPFAM" id="SSF56524">
    <property type="entry name" value="Oxidoreductase molybdopterin-binding domain"/>
    <property type="match status" value="1"/>
</dbReference>